<accession>A0ABU7QCA6</accession>
<reference evidence="3 4" key="1">
    <citation type="submission" date="2023-11" db="EMBL/GenBank/DDBJ databases">
        <title>30 novel species of actinomycetes from the DSMZ collection.</title>
        <authorList>
            <person name="Nouioui I."/>
        </authorList>
    </citation>
    <scope>NUCLEOTIDE SEQUENCE [LARGE SCALE GENOMIC DNA]</scope>
    <source>
        <strain evidence="3 4">DSM 41524</strain>
    </source>
</reference>
<dbReference type="EMBL" id="JAZBJO010000045">
    <property type="protein sequence ID" value="MEE4598261.1"/>
    <property type="molecule type" value="Genomic_DNA"/>
</dbReference>
<feature type="region of interest" description="Disordered" evidence="2">
    <location>
        <begin position="1"/>
        <end position="29"/>
    </location>
</feature>
<keyword evidence="1" id="KW-0175">Coiled coil</keyword>
<dbReference type="Proteomes" id="UP001354709">
    <property type="component" value="Unassembled WGS sequence"/>
</dbReference>
<sequence length="316" mass="35173">MTEPTTPAPRVTSHTYEGDSGPCRAEAYGQTCGAPRDVHELDEGHAPLLPEREQEIRESDPGDWYRAPWTTDYVEGNGEADDPSYWRVISEGATIATLPDFAGNLALFIAEAREAVPELLAELDRVRAERDKWAAHLNATAQGAGRLQNQVDRLTAERNRAVRAFESLAQKHDKAKTERDELRAEAGPTRAVLDEIHAERARQEEKWGEQNHPDVDPRDIPYVTHGYYASHADIWRQVNEERAKPSRSLGRCTGHPEGPHPHTAWDGVLLEKAYEALAEEDPARLRAELIQVAAVAVAWVEAIDRRAAAPAEGTDH</sequence>
<keyword evidence="4" id="KW-1185">Reference proteome</keyword>
<evidence type="ECO:0000313" key="3">
    <source>
        <dbReference type="EMBL" id="MEE4598261.1"/>
    </source>
</evidence>
<name>A0ABU7QCA6_9ACTN</name>
<evidence type="ECO:0000256" key="2">
    <source>
        <dbReference type="SAM" id="MobiDB-lite"/>
    </source>
</evidence>
<proteinExistence type="predicted"/>
<comment type="caution">
    <text evidence="3">The sequence shown here is derived from an EMBL/GenBank/DDBJ whole genome shotgun (WGS) entry which is preliminary data.</text>
</comment>
<feature type="coiled-coil region" evidence="1">
    <location>
        <begin position="109"/>
        <end position="185"/>
    </location>
</feature>
<organism evidence="3 4">
    <name type="scientific">Streptomyces asiaticus subsp. ignotus</name>
    <dbReference type="NCBI Taxonomy" id="3098222"/>
    <lineage>
        <taxon>Bacteria</taxon>
        <taxon>Bacillati</taxon>
        <taxon>Actinomycetota</taxon>
        <taxon>Actinomycetes</taxon>
        <taxon>Kitasatosporales</taxon>
        <taxon>Streptomycetaceae</taxon>
        <taxon>Streptomyces</taxon>
        <taxon>Streptomyces violaceusniger group</taxon>
    </lineage>
</organism>
<evidence type="ECO:0000313" key="4">
    <source>
        <dbReference type="Proteomes" id="UP001354709"/>
    </source>
</evidence>
<evidence type="ECO:0000256" key="1">
    <source>
        <dbReference type="SAM" id="Coils"/>
    </source>
</evidence>
<protein>
    <submittedName>
        <fullName evidence="3">Uncharacterized protein</fullName>
    </submittedName>
</protein>
<gene>
    <name evidence="3" type="ORF">V2J94_41570</name>
</gene>
<dbReference type="RefSeq" id="WP_330815497.1">
    <property type="nucleotide sequence ID" value="NZ_JAZBJO010000045.1"/>
</dbReference>